<dbReference type="Proteomes" id="UP000253647">
    <property type="component" value="Unassembled WGS sequence"/>
</dbReference>
<reference evidence="8 9" key="1">
    <citation type="submission" date="2018-07" db="EMBL/GenBank/DDBJ databases">
        <title>Freshwater and sediment microbial communities from various areas in North America, analyzing microbe dynamics in response to fracking.</title>
        <authorList>
            <person name="Lamendella R."/>
        </authorList>
    </citation>
    <scope>NUCLEOTIDE SEQUENCE [LARGE SCALE GENOMIC DNA]</scope>
    <source>
        <strain evidence="8 9">105B</strain>
    </source>
</reference>
<keyword evidence="2 7" id="KW-0489">Methyltransferase</keyword>
<dbReference type="RefSeq" id="WP_181861310.1">
    <property type="nucleotide sequence ID" value="NZ_QPJI01000016.1"/>
</dbReference>
<dbReference type="EMBL" id="QPJI01000016">
    <property type="protein sequence ID" value="RCW63984.1"/>
    <property type="molecule type" value="Genomic_DNA"/>
</dbReference>
<dbReference type="GO" id="GO:0009307">
    <property type="term" value="P:DNA restriction-modification system"/>
    <property type="evidence" value="ECO:0007669"/>
    <property type="project" value="UniProtKB-KW"/>
</dbReference>
<dbReference type="Pfam" id="PF00145">
    <property type="entry name" value="DNA_methylase"/>
    <property type="match status" value="1"/>
</dbReference>
<dbReference type="GO" id="GO:0032259">
    <property type="term" value="P:methylation"/>
    <property type="evidence" value="ECO:0007669"/>
    <property type="project" value="UniProtKB-KW"/>
</dbReference>
<dbReference type="SUPFAM" id="SSF53335">
    <property type="entry name" value="S-adenosyl-L-methionine-dependent methyltransferases"/>
    <property type="match status" value="1"/>
</dbReference>
<dbReference type="InterPro" id="IPR050750">
    <property type="entry name" value="C5-MTase"/>
</dbReference>
<evidence type="ECO:0000256" key="6">
    <source>
        <dbReference type="ARBA" id="ARBA00047422"/>
    </source>
</evidence>
<protein>
    <recommendedName>
        <fullName evidence="1">DNA (cytosine-5-)-methyltransferase</fullName>
        <ecNumber evidence="1">2.1.1.37</ecNumber>
    </recommendedName>
</protein>
<accession>A0A368XD70</accession>
<dbReference type="Gene3D" id="3.40.50.150">
    <property type="entry name" value="Vaccinia Virus protein VP39"/>
    <property type="match status" value="1"/>
</dbReference>
<evidence type="ECO:0000256" key="7">
    <source>
        <dbReference type="PROSITE-ProRule" id="PRU01016"/>
    </source>
</evidence>
<gene>
    <name evidence="8" type="ORF">DET61_11625</name>
</gene>
<evidence type="ECO:0000313" key="8">
    <source>
        <dbReference type="EMBL" id="RCW63984.1"/>
    </source>
</evidence>
<evidence type="ECO:0000256" key="2">
    <source>
        <dbReference type="ARBA" id="ARBA00022603"/>
    </source>
</evidence>
<sequence length="477" mass="53305">MTAVIVTKVGTNKNAPRIWLEGRKLEREGFRAGETYNVDGSNKDRLILVKVPNGKRNVSSKKRNGGSLPVIDLNAQKLAEWFDQDEKLRVTIRKGRIVIRKHYLKAAAQERLERIRKKIIEGRKLAVHSLFHGAGVLDRAIHSGLARAGVGTYVQVAVEIERKYLDLSIERNPHLFSEESVLIEAPVQDIRLDGSIEADMCVMGIPCTGASTAGRAKMRDTKGEKRTYLPEEHDSAGALFFQSLRWIELTNPALVLIENVKPYQTTASMAVIRSVLASLGYVVQEKILNGCEYGALENRDRLCVVAVTEGLENFIDLDNVIPLRTKPEKLSDVLEDIPLDDDRWKSYDYLREKEKRDIAAGKGFRRQLFTGDEGHIATVTREYNKARSTDPFIQHPTDPNLSRLLTPEEHARVKGIPEDLIDASWIATTTKHEVLGQSVVFPVFEAVGQMLGLGLESMVHESLTDNRIAAAEVVQAA</sequence>
<comment type="caution">
    <text evidence="8">The sequence shown here is derived from an EMBL/GenBank/DDBJ whole genome shotgun (WGS) entry which is preliminary data.</text>
</comment>
<keyword evidence="5" id="KW-0680">Restriction system</keyword>
<name>A0A368XD70_MARNT</name>
<dbReference type="GO" id="GO:0003886">
    <property type="term" value="F:DNA (cytosine-5-)-methyltransferase activity"/>
    <property type="evidence" value="ECO:0007669"/>
    <property type="project" value="UniProtKB-EC"/>
</dbReference>
<feature type="active site" evidence="7">
    <location>
        <position position="207"/>
    </location>
</feature>
<keyword evidence="4 7" id="KW-0949">S-adenosyl-L-methionine</keyword>
<dbReference type="PANTHER" id="PTHR46098:SF1">
    <property type="entry name" value="TRNA (CYTOSINE(38)-C(5))-METHYLTRANSFERASE"/>
    <property type="match status" value="1"/>
</dbReference>
<comment type="catalytic activity">
    <reaction evidence="6">
        <text>a 2'-deoxycytidine in DNA + S-adenosyl-L-methionine = a 5-methyl-2'-deoxycytidine in DNA + S-adenosyl-L-homocysteine + H(+)</text>
        <dbReference type="Rhea" id="RHEA:13681"/>
        <dbReference type="Rhea" id="RHEA-COMP:11369"/>
        <dbReference type="Rhea" id="RHEA-COMP:11370"/>
        <dbReference type="ChEBI" id="CHEBI:15378"/>
        <dbReference type="ChEBI" id="CHEBI:57856"/>
        <dbReference type="ChEBI" id="CHEBI:59789"/>
        <dbReference type="ChEBI" id="CHEBI:85452"/>
        <dbReference type="ChEBI" id="CHEBI:85454"/>
        <dbReference type="EC" id="2.1.1.37"/>
    </reaction>
</comment>
<keyword evidence="3 7" id="KW-0808">Transferase</keyword>
<dbReference type="EC" id="2.1.1.37" evidence="1"/>
<dbReference type="PANTHER" id="PTHR46098">
    <property type="entry name" value="TRNA (CYTOSINE(38)-C(5))-METHYLTRANSFERASE"/>
    <property type="match status" value="1"/>
</dbReference>
<comment type="similarity">
    <text evidence="7">Belongs to the class I-like SAM-binding methyltransferase superfamily. C5-methyltransferase family.</text>
</comment>
<proteinExistence type="inferred from homology"/>
<dbReference type="AlphaFoldDB" id="A0A368XD70"/>
<evidence type="ECO:0000313" key="9">
    <source>
        <dbReference type="Proteomes" id="UP000253647"/>
    </source>
</evidence>
<dbReference type="InterPro" id="IPR001525">
    <property type="entry name" value="C5_MeTfrase"/>
</dbReference>
<evidence type="ECO:0000256" key="4">
    <source>
        <dbReference type="ARBA" id="ARBA00022691"/>
    </source>
</evidence>
<evidence type="ECO:0000256" key="3">
    <source>
        <dbReference type="ARBA" id="ARBA00022679"/>
    </source>
</evidence>
<evidence type="ECO:0000256" key="5">
    <source>
        <dbReference type="ARBA" id="ARBA00022747"/>
    </source>
</evidence>
<dbReference type="PROSITE" id="PS51679">
    <property type="entry name" value="SAM_MT_C5"/>
    <property type="match status" value="1"/>
</dbReference>
<evidence type="ECO:0000256" key="1">
    <source>
        <dbReference type="ARBA" id="ARBA00011975"/>
    </source>
</evidence>
<dbReference type="InterPro" id="IPR029063">
    <property type="entry name" value="SAM-dependent_MTases_sf"/>
</dbReference>
<organism evidence="8 9">
    <name type="scientific">Marinobacter nauticus</name>
    <name type="common">Marinobacter hydrocarbonoclasticus</name>
    <name type="synonym">Marinobacter aquaeolei</name>
    <dbReference type="NCBI Taxonomy" id="2743"/>
    <lineage>
        <taxon>Bacteria</taxon>
        <taxon>Pseudomonadati</taxon>
        <taxon>Pseudomonadota</taxon>
        <taxon>Gammaproteobacteria</taxon>
        <taxon>Pseudomonadales</taxon>
        <taxon>Marinobacteraceae</taxon>
        <taxon>Marinobacter</taxon>
    </lineage>
</organism>